<dbReference type="EMBL" id="OMKW01000003">
    <property type="protein sequence ID" value="SPF30141.1"/>
    <property type="molecule type" value="Genomic_DNA"/>
</dbReference>
<name>A0A2R8AD27_9RHOB</name>
<sequence length="121" mass="13347">MTQTAHRIWLDKGVLRGILHETGFTPIEVVLGERVLCSPVPRPAPEQDKSLIFEADLPADTFSDGFGVLALRRVGEAEPLATLPFFVGDALTESLPGEVAMLRAELDLIKSVLRQRLRSRL</sequence>
<proteinExistence type="predicted"/>
<dbReference type="RefSeq" id="WP_108782859.1">
    <property type="nucleotide sequence ID" value="NZ_OMKW01000003.1"/>
</dbReference>
<dbReference type="Proteomes" id="UP000244932">
    <property type="component" value="Unassembled WGS sequence"/>
</dbReference>
<gene>
    <name evidence="1" type="ORF">POI8812_02473</name>
</gene>
<reference evidence="1 2" key="1">
    <citation type="submission" date="2018-03" db="EMBL/GenBank/DDBJ databases">
        <authorList>
            <person name="Keele B.F."/>
        </authorList>
    </citation>
    <scope>NUCLEOTIDE SEQUENCE [LARGE SCALE GENOMIC DNA]</scope>
    <source>
        <strain evidence="1 2">CeCT 8812</strain>
    </source>
</reference>
<accession>A0A2R8AD27</accession>
<dbReference type="AlphaFoldDB" id="A0A2R8AD27"/>
<evidence type="ECO:0000313" key="1">
    <source>
        <dbReference type="EMBL" id="SPF30141.1"/>
    </source>
</evidence>
<keyword evidence="2" id="KW-1185">Reference proteome</keyword>
<evidence type="ECO:0000313" key="2">
    <source>
        <dbReference type="Proteomes" id="UP000244932"/>
    </source>
</evidence>
<organism evidence="1 2">
    <name type="scientific">Pontivivens insulae</name>
    <dbReference type="NCBI Taxonomy" id="1639689"/>
    <lineage>
        <taxon>Bacteria</taxon>
        <taxon>Pseudomonadati</taxon>
        <taxon>Pseudomonadota</taxon>
        <taxon>Alphaproteobacteria</taxon>
        <taxon>Rhodobacterales</taxon>
        <taxon>Paracoccaceae</taxon>
        <taxon>Pontivivens</taxon>
    </lineage>
</organism>
<protein>
    <submittedName>
        <fullName evidence="1">Uncharacterized protein</fullName>
    </submittedName>
</protein>